<sequence length="485" mass="54124">MNNDDMCYRSFLLRKASSQQSAGIKVTNGLRLSLNSIIETIIISSFSLMKFLSTTIFSAMVGIHAVMVRAQPVPNLRVEPERSAVDGEQQQRHVRHRHLISTIRTEYTADIHLNWEAENYMTQINADTLTDTAQSFITRNIPTNLPGEVMADIGALGILSVSIIGQTLDLSVSPSVLWVMLRVEGVVIAENDSFNSDSFNFTGIVETAIHSRNQEFLRQTKPLLVSRESVENEGANNSSSNIVTVAVSISVVFAVVALLVAVRVYQKWRDSSSTPYSMDGHKGPSDEAKGDNQHDNRPEESVDEQSIYTLRESAPPPPPPKNGSPATVVPPSEEENGGYLFNSFLGWSFSMSSDGNSCEFDTTSTDDNPPLPPKRRYTIENVDDISIGRDVDVFEDNNSQQEEQVSSRQKWRSRQPSPMEYTDSEAEDNAMDNSGRLSMDTSGRLSVQDMENFDNYVANLPAPYKHQSRKITKKEEHGRRELYMV</sequence>
<feature type="region of interest" description="Disordered" evidence="1">
    <location>
        <begin position="271"/>
        <end position="334"/>
    </location>
</feature>
<dbReference type="Proteomes" id="UP001153069">
    <property type="component" value="Unassembled WGS sequence"/>
</dbReference>
<feature type="region of interest" description="Disordered" evidence="1">
    <location>
        <begin position="466"/>
        <end position="485"/>
    </location>
</feature>
<keyword evidence="4" id="KW-1185">Reference proteome</keyword>
<feature type="region of interest" description="Disordered" evidence="1">
    <location>
        <begin position="355"/>
        <end position="376"/>
    </location>
</feature>
<dbReference type="EMBL" id="CAICTM010000015">
    <property type="protein sequence ID" value="CAB9497153.1"/>
    <property type="molecule type" value="Genomic_DNA"/>
</dbReference>
<keyword evidence="2" id="KW-0812">Transmembrane</keyword>
<evidence type="ECO:0000313" key="4">
    <source>
        <dbReference type="Proteomes" id="UP001153069"/>
    </source>
</evidence>
<dbReference type="AlphaFoldDB" id="A0A9N8H062"/>
<evidence type="ECO:0000313" key="3">
    <source>
        <dbReference type="EMBL" id="CAB9497153.1"/>
    </source>
</evidence>
<evidence type="ECO:0000256" key="1">
    <source>
        <dbReference type="SAM" id="MobiDB-lite"/>
    </source>
</evidence>
<protein>
    <submittedName>
        <fullName evidence="3">Uncharacterized protein</fullName>
    </submittedName>
</protein>
<organism evidence="3 4">
    <name type="scientific">Seminavis robusta</name>
    <dbReference type="NCBI Taxonomy" id="568900"/>
    <lineage>
        <taxon>Eukaryota</taxon>
        <taxon>Sar</taxon>
        <taxon>Stramenopiles</taxon>
        <taxon>Ochrophyta</taxon>
        <taxon>Bacillariophyta</taxon>
        <taxon>Bacillariophyceae</taxon>
        <taxon>Bacillariophycidae</taxon>
        <taxon>Naviculales</taxon>
        <taxon>Naviculaceae</taxon>
        <taxon>Seminavis</taxon>
    </lineage>
</organism>
<reference evidence="3" key="1">
    <citation type="submission" date="2020-06" db="EMBL/GenBank/DDBJ databases">
        <authorList>
            <consortium name="Plant Systems Biology data submission"/>
        </authorList>
    </citation>
    <scope>NUCLEOTIDE SEQUENCE</scope>
    <source>
        <strain evidence="3">D6</strain>
    </source>
</reference>
<comment type="caution">
    <text evidence="3">The sequence shown here is derived from an EMBL/GenBank/DDBJ whole genome shotgun (WGS) entry which is preliminary data.</text>
</comment>
<feature type="compositionally biased region" description="Basic and acidic residues" evidence="1">
    <location>
        <begin position="473"/>
        <end position="485"/>
    </location>
</feature>
<proteinExistence type="predicted"/>
<gene>
    <name evidence="3" type="ORF">SEMRO_15_G011070.1</name>
</gene>
<feature type="transmembrane region" description="Helical" evidence="2">
    <location>
        <begin position="242"/>
        <end position="262"/>
    </location>
</feature>
<accession>A0A9N8H062</accession>
<name>A0A9N8H062_9STRA</name>
<evidence type="ECO:0000256" key="2">
    <source>
        <dbReference type="SAM" id="Phobius"/>
    </source>
</evidence>
<feature type="compositionally biased region" description="Basic and acidic residues" evidence="1">
    <location>
        <begin position="279"/>
        <end position="300"/>
    </location>
</feature>
<keyword evidence="2" id="KW-1133">Transmembrane helix</keyword>
<feature type="compositionally biased region" description="Polar residues" evidence="1">
    <location>
        <begin position="355"/>
        <end position="367"/>
    </location>
</feature>
<feature type="region of interest" description="Disordered" evidence="1">
    <location>
        <begin position="391"/>
        <end position="434"/>
    </location>
</feature>
<feature type="compositionally biased region" description="Polar residues" evidence="1">
    <location>
        <begin position="396"/>
        <end position="408"/>
    </location>
</feature>
<keyword evidence="2" id="KW-0472">Membrane</keyword>